<evidence type="ECO:0000259" key="5">
    <source>
        <dbReference type="Pfam" id="PF00669"/>
    </source>
</evidence>
<dbReference type="PANTHER" id="PTHR42792">
    <property type="entry name" value="FLAGELLIN"/>
    <property type="match status" value="1"/>
</dbReference>
<dbReference type="EMBL" id="FTOH01000004">
    <property type="protein sequence ID" value="SIS74735.1"/>
    <property type="molecule type" value="Genomic_DNA"/>
</dbReference>
<comment type="subcellular location">
    <subcellularLocation>
        <location evidence="4">Secreted</location>
    </subcellularLocation>
    <subcellularLocation>
        <location evidence="4">Bacterial flagellum</location>
    </subcellularLocation>
</comment>
<name>A0A1N7LLL1_9GAMM</name>
<dbReference type="GO" id="GO:0005198">
    <property type="term" value="F:structural molecule activity"/>
    <property type="evidence" value="ECO:0007669"/>
    <property type="project" value="UniProtKB-UniRule"/>
</dbReference>
<feature type="domain" description="Flagellin C-terminal" evidence="6">
    <location>
        <begin position="1104"/>
        <end position="1189"/>
    </location>
</feature>
<dbReference type="Pfam" id="PF00669">
    <property type="entry name" value="Flagellin_N"/>
    <property type="match status" value="1"/>
</dbReference>
<dbReference type="InterPro" id="IPR001029">
    <property type="entry name" value="Flagellin_N"/>
</dbReference>
<evidence type="ECO:0000256" key="3">
    <source>
        <dbReference type="ARBA" id="ARBA00023143"/>
    </source>
</evidence>
<keyword evidence="7" id="KW-0282">Flagellum</keyword>
<evidence type="ECO:0000259" key="6">
    <source>
        <dbReference type="Pfam" id="PF00700"/>
    </source>
</evidence>
<accession>A0A1N7LLL1</accession>
<evidence type="ECO:0000256" key="1">
    <source>
        <dbReference type="ARBA" id="ARBA00005709"/>
    </source>
</evidence>
<dbReference type="Proteomes" id="UP000185639">
    <property type="component" value="Unassembled WGS sequence"/>
</dbReference>
<dbReference type="PANTHER" id="PTHR42792:SF2">
    <property type="entry name" value="FLAGELLIN"/>
    <property type="match status" value="1"/>
</dbReference>
<evidence type="ECO:0000313" key="7">
    <source>
        <dbReference type="EMBL" id="SIS74735.1"/>
    </source>
</evidence>
<dbReference type="Gene3D" id="1.20.1330.10">
    <property type="entry name" value="f41 fragment of flagellin, N-terminal domain"/>
    <property type="match status" value="2"/>
</dbReference>
<keyword evidence="2 4" id="KW-0964">Secreted</keyword>
<dbReference type="Pfam" id="PF00700">
    <property type="entry name" value="Flagellin_C"/>
    <property type="match status" value="1"/>
</dbReference>
<dbReference type="InterPro" id="IPR001492">
    <property type="entry name" value="Flagellin"/>
</dbReference>
<sequence>MPQIINTNIASLNAQRNLDKSQSANQQALQRLSSGLRINSAKDDAAGLAISTRFTSQIKGLDVAVRNAGDGIALAQTAEGALGSINESLQRIRELAVQSANATNSDVDREALQAEVDQLVSEISRTAEETDFNGRKLLDGSFSATFQVGANAGQTVDISIGELTADKLGSSSQSGLSARGTDFALENGDLVLNGVAIAASRAEDDTSSVSNNAASAISKAAAINRYSDETGVTAQVNENVAGGSEMSGTAGSGTFTLNGVDISFSTTTDTAQSRAAITQAINAVSEQTGVRAVDTENGSTGVNLVAEDGRNITLTFDTTELNGLDQDTFAAATGLAGGATVQSGTTYSNTYEGGYTLIADGDQKTIEVSGGNGTGRGDLSNAGLTAGTYDRAEAVSVSSKVADDTKASTVGGGSLANTLQRADSGGTFISQAGGSVTTSVTTGGTSGQITDSGASVTIVQGTTAVTYSNAGDQAIAAYADAAETVATTAGIDVNFYEQGTMTLSGLDAGDSFDIGGVTVNVSGTSAILRAESVVDQLNAGNFNAALGTSGFLNAELDGTGGDVTFTFRNETATQLSADRTTAGSVSINGTAISTTANGTVLNGELAFASTSATGEAVDVTLTDAGSELLAAPGTVTDSSSAGDVLTTTSETNLSVSVGGVDVSPSAPLQAGSTVAELASAIDGVSGVSAYEEINLTITDSALESGEQLRFSAGGVNIDVTATPDSAGNFTLQGLADDINGTDFSTANMDVSATYDADSGEVSLTIRNYSADTVSLETENASGQTITVAEGGTTEIGENALNLSGELKFYSDDGQDVNVTLSDPTTGGELFSGTSASEDYTGVNGLEDGDLLINGVTIGGADVNADTASATVSSDGSKILSSEKSQSAIAIAAAINKVSDETGVSAEVNATEVVGGDGTNVDLTQFEEGDQAGIYINGVEVGTVTLQTDGGGNLDSDRARADALNLINQNSGKTGVTAVDNGVSLTLTAADGRNVSIAIDDKSGSSASIGAVLGLDAEVDGIGEATFGEGSVAGGGTSAEAAAYETTYGSISLSSAKEFTLEGGANGNSELEAIGLATGTYGGGEDGQFLADIDISTFEGAQEAITAIDNAIGQVASQRADLGAIQNRLESTVSNLQVTSENLNAANSRIQDADFAAETAELSRTQVLQQAGISVLAQANAAGQQVLSLLG</sequence>
<dbReference type="InterPro" id="IPR046358">
    <property type="entry name" value="Flagellin_C"/>
</dbReference>
<keyword evidence="7" id="KW-0966">Cell projection</keyword>
<gene>
    <name evidence="7" type="ORF">SAMN05421686_10473</name>
</gene>
<proteinExistence type="inferred from homology"/>
<keyword evidence="8" id="KW-1185">Reference proteome</keyword>
<dbReference type="GO" id="GO:0005576">
    <property type="term" value="C:extracellular region"/>
    <property type="evidence" value="ECO:0007669"/>
    <property type="project" value="UniProtKB-SubCell"/>
</dbReference>
<evidence type="ECO:0000256" key="2">
    <source>
        <dbReference type="ARBA" id="ARBA00022525"/>
    </source>
</evidence>
<dbReference type="STRING" id="484498.SAMN05421686_10473"/>
<dbReference type="SUPFAM" id="SSF64518">
    <property type="entry name" value="Phase 1 flagellin"/>
    <property type="match status" value="2"/>
</dbReference>
<dbReference type="Pfam" id="PF07196">
    <property type="entry name" value="Flagellin_IN"/>
    <property type="match status" value="1"/>
</dbReference>
<comment type="similarity">
    <text evidence="1 4">Belongs to the bacterial flagellin family.</text>
</comment>
<comment type="function">
    <text evidence="4">Flagellin is the subunit protein which polymerizes to form the filaments of bacterial flagella.</text>
</comment>
<organism evidence="7 8">
    <name type="scientific">Thalassolituus maritimus</name>
    <dbReference type="NCBI Taxonomy" id="484498"/>
    <lineage>
        <taxon>Bacteria</taxon>
        <taxon>Pseudomonadati</taxon>
        <taxon>Pseudomonadota</taxon>
        <taxon>Gammaproteobacteria</taxon>
        <taxon>Oceanospirillales</taxon>
        <taxon>Oceanospirillaceae</taxon>
        <taxon>Thalassolituus</taxon>
    </lineage>
</organism>
<protein>
    <recommendedName>
        <fullName evidence="4">Flagellin</fullName>
    </recommendedName>
</protein>
<dbReference type="InterPro" id="IPR010810">
    <property type="entry name" value="Flagellin_hook_IN_motif"/>
</dbReference>
<reference evidence="8" key="1">
    <citation type="submission" date="2017-01" db="EMBL/GenBank/DDBJ databases">
        <authorList>
            <person name="Varghese N."/>
            <person name="Submissions S."/>
        </authorList>
    </citation>
    <scope>NUCLEOTIDE SEQUENCE [LARGE SCALE GENOMIC DNA]</scope>
    <source>
        <strain evidence="8">DSM 24913</strain>
    </source>
</reference>
<evidence type="ECO:0000256" key="4">
    <source>
        <dbReference type="RuleBase" id="RU362073"/>
    </source>
</evidence>
<feature type="domain" description="Flagellin N-terminal" evidence="5">
    <location>
        <begin position="5"/>
        <end position="142"/>
    </location>
</feature>
<dbReference type="GO" id="GO:0009288">
    <property type="term" value="C:bacterial-type flagellum"/>
    <property type="evidence" value="ECO:0007669"/>
    <property type="project" value="UniProtKB-SubCell"/>
</dbReference>
<evidence type="ECO:0000313" key="8">
    <source>
        <dbReference type="Proteomes" id="UP000185639"/>
    </source>
</evidence>
<dbReference type="AlphaFoldDB" id="A0A1N7LLL1"/>
<dbReference type="PRINTS" id="PR00207">
    <property type="entry name" value="FLAGELLIN"/>
</dbReference>
<dbReference type="OrthoDB" id="9796789at2"/>
<keyword evidence="3 4" id="KW-0975">Bacterial flagellum</keyword>
<keyword evidence="7" id="KW-0969">Cilium</keyword>
<dbReference type="Gene3D" id="6.10.280.190">
    <property type="match status" value="1"/>
</dbReference>
<dbReference type="Gene3D" id="3.30.70.2120">
    <property type="match status" value="2"/>
</dbReference>
<dbReference type="RefSeq" id="WP_076514945.1">
    <property type="nucleotide sequence ID" value="NZ_FTOH01000004.1"/>
</dbReference>